<evidence type="ECO:0000256" key="1">
    <source>
        <dbReference type="SAM" id="Phobius"/>
    </source>
</evidence>
<sequence length="133" mass="16242">MNKDKKIYIYNNPLERGYKQFKLSKKQHNHLFPKRKKKWNTRYEYYYNDKRIIVQHFTSYLAIALTTIMFPVLILFAGLSNFKEAITEMKHLYFEKKYGKFYEDWINSEIHQKDNKIINKKFTEIMVIINGGD</sequence>
<evidence type="ECO:0000313" key="3">
    <source>
        <dbReference type="Proteomes" id="UP000516384"/>
    </source>
</evidence>
<feature type="transmembrane region" description="Helical" evidence="1">
    <location>
        <begin position="60"/>
        <end position="79"/>
    </location>
</feature>
<keyword evidence="1" id="KW-0812">Transmembrane</keyword>
<reference evidence="2 3" key="1">
    <citation type="submission" date="2020-09" db="EMBL/GenBank/DDBJ databases">
        <title>Characterization of Paenibacillus peoriae strain ZF390 with broad-spectrum antimicrobial activity as a potential biocontrol agent.</title>
        <authorList>
            <person name="Li L."/>
            <person name="Zhao Y."/>
            <person name="Li B."/>
            <person name="Xie X."/>
        </authorList>
    </citation>
    <scope>NUCLEOTIDE SEQUENCE [LARGE SCALE GENOMIC DNA]</scope>
    <source>
        <strain evidence="2 3">ZF390</strain>
    </source>
</reference>
<dbReference type="RefSeq" id="WP_190297283.1">
    <property type="nucleotide sequence ID" value="NZ_CP061172.1"/>
</dbReference>
<evidence type="ECO:0000313" key="2">
    <source>
        <dbReference type="EMBL" id="QNR65383.1"/>
    </source>
</evidence>
<keyword evidence="1" id="KW-1133">Transmembrane helix</keyword>
<accession>A0A7H0Y2S5</accession>
<keyword evidence="1" id="KW-0472">Membrane</keyword>
<proteinExistence type="predicted"/>
<dbReference type="EMBL" id="CP061172">
    <property type="protein sequence ID" value="QNR65383.1"/>
    <property type="molecule type" value="Genomic_DNA"/>
</dbReference>
<name>A0A7H0Y2S5_9BACL</name>
<protein>
    <submittedName>
        <fullName evidence="2">Uncharacterized protein</fullName>
    </submittedName>
</protein>
<gene>
    <name evidence="2" type="ORF">IAQ67_15935</name>
</gene>
<dbReference type="Proteomes" id="UP000516384">
    <property type="component" value="Chromosome"/>
</dbReference>
<dbReference type="AlphaFoldDB" id="A0A7H0Y2S5"/>
<organism evidence="2 3">
    <name type="scientific">Paenibacillus peoriae</name>
    <dbReference type="NCBI Taxonomy" id="59893"/>
    <lineage>
        <taxon>Bacteria</taxon>
        <taxon>Bacillati</taxon>
        <taxon>Bacillota</taxon>
        <taxon>Bacilli</taxon>
        <taxon>Bacillales</taxon>
        <taxon>Paenibacillaceae</taxon>
        <taxon>Paenibacillus</taxon>
    </lineage>
</organism>